<keyword evidence="1" id="KW-0472">Membrane</keyword>
<keyword evidence="1" id="KW-1133">Transmembrane helix</keyword>
<sequence>MFPAWLLGLRGDLWKAAFLIGVLPSATAVPTLALNSGIYSDEAAATVLVSTLFAIVTISAGIAVAGLM</sequence>
<dbReference type="RefSeq" id="WP_019952658.1">
    <property type="nucleotide sequence ID" value="NZ_JBHLVX010000019.1"/>
</dbReference>
<name>A0ABV6G1T5_9GAMM</name>
<keyword evidence="3" id="KW-1185">Reference proteome</keyword>
<protein>
    <recommendedName>
        <fullName evidence="4">Auxin efflux carrier</fullName>
    </recommendedName>
</protein>
<proteinExistence type="predicted"/>
<evidence type="ECO:0000313" key="3">
    <source>
        <dbReference type="Proteomes" id="UP001589814"/>
    </source>
</evidence>
<comment type="caution">
    <text evidence="2">The sequence shown here is derived from an EMBL/GenBank/DDBJ whole genome shotgun (WGS) entry which is preliminary data.</text>
</comment>
<evidence type="ECO:0008006" key="4">
    <source>
        <dbReference type="Google" id="ProtNLM"/>
    </source>
</evidence>
<reference evidence="2 3" key="1">
    <citation type="submission" date="2024-09" db="EMBL/GenBank/DDBJ databases">
        <authorList>
            <person name="Sun Q."/>
            <person name="Mori K."/>
        </authorList>
    </citation>
    <scope>NUCLEOTIDE SEQUENCE [LARGE SCALE GENOMIC DNA]</scope>
    <source>
        <strain evidence="2 3">CCM 7415</strain>
    </source>
</reference>
<feature type="transmembrane region" description="Helical" evidence="1">
    <location>
        <begin position="44"/>
        <end position="67"/>
    </location>
</feature>
<dbReference type="Proteomes" id="UP001589814">
    <property type="component" value="Unassembled WGS sequence"/>
</dbReference>
<keyword evidence="1" id="KW-0812">Transmembrane</keyword>
<evidence type="ECO:0000313" key="2">
    <source>
        <dbReference type="EMBL" id="MFC0267448.1"/>
    </source>
</evidence>
<accession>A0ABV6G1T5</accession>
<evidence type="ECO:0000256" key="1">
    <source>
        <dbReference type="SAM" id="Phobius"/>
    </source>
</evidence>
<gene>
    <name evidence="2" type="ORF">ACFFHW_05470</name>
</gene>
<organism evidence="2 3">
    <name type="scientific">Kushneria aurantia</name>
    <dbReference type="NCBI Taxonomy" id="504092"/>
    <lineage>
        <taxon>Bacteria</taxon>
        <taxon>Pseudomonadati</taxon>
        <taxon>Pseudomonadota</taxon>
        <taxon>Gammaproteobacteria</taxon>
        <taxon>Oceanospirillales</taxon>
        <taxon>Halomonadaceae</taxon>
        <taxon>Kushneria</taxon>
    </lineage>
</organism>
<dbReference type="EMBL" id="JBHLVX010000019">
    <property type="protein sequence ID" value="MFC0267448.1"/>
    <property type="molecule type" value="Genomic_DNA"/>
</dbReference>